<dbReference type="AlphaFoldDB" id="A0A1G6QM19"/>
<keyword evidence="1" id="KW-1277">Toxin-antitoxin system</keyword>
<dbReference type="InterPro" id="IPR007712">
    <property type="entry name" value="RelE/ParE_toxin"/>
</dbReference>
<dbReference type="Proteomes" id="UP000199452">
    <property type="component" value="Unassembled WGS sequence"/>
</dbReference>
<dbReference type="InterPro" id="IPR035093">
    <property type="entry name" value="RelE/ParE_toxin_dom_sf"/>
</dbReference>
<protein>
    <submittedName>
        <fullName evidence="2">Plasmid stabilization system protein ParE</fullName>
    </submittedName>
</protein>
<reference evidence="2 3" key="1">
    <citation type="submission" date="2016-09" db="EMBL/GenBank/DDBJ databases">
        <authorList>
            <person name="Capua I."/>
            <person name="De Benedictis P."/>
            <person name="Joannis T."/>
            <person name="Lombin L.H."/>
            <person name="Cattoli G."/>
        </authorList>
    </citation>
    <scope>NUCLEOTIDE SEQUENCE [LARGE SCALE GENOMIC DNA]</scope>
    <source>
        <strain evidence="2 3">A7P-90m</strain>
    </source>
</reference>
<evidence type="ECO:0000313" key="3">
    <source>
        <dbReference type="Proteomes" id="UP000199452"/>
    </source>
</evidence>
<organism evidence="2 3">
    <name type="scientific">Williamwhitmania taraxaci</name>
    <dbReference type="NCBI Taxonomy" id="1640674"/>
    <lineage>
        <taxon>Bacteria</taxon>
        <taxon>Pseudomonadati</taxon>
        <taxon>Bacteroidota</taxon>
        <taxon>Bacteroidia</taxon>
        <taxon>Bacteroidales</taxon>
        <taxon>Williamwhitmaniaceae</taxon>
        <taxon>Williamwhitmania</taxon>
    </lineage>
</organism>
<keyword evidence="3" id="KW-1185">Reference proteome</keyword>
<dbReference type="RefSeq" id="WP_092440043.1">
    <property type="nucleotide sequence ID" value="NZ_FMYP01000062.1"/>
</dbReference>
<dbReference type="Gene3D" id="3.30.2310.20">
    <property type="entry name" value="RelE-like"/>
    <property type="match status" value="1"/>
</dbReference>
<dbReference type="Pfam" id="PF05016">
    <property type="entry name" value="ParE_toxin"/>
    <property type="match status" value="1"/>
</dbReference>
<gene>
    <name evidence="2" type="ORF">SAMN05216323_106217</name>
</gene>
<accession>A0A1G6QM19</accession>
<dbReference type="OrthoDB" id="1121556at2"/>
<dbReference type="EMBL" id="FMYP01000062">
    <property type="protein sequence ID" value="SDC92756.1"/>
    <property type="molecule type" value="Genomic_DNA"/>
</dbReference>
<evidence type="ECO:0000313" key="2">
    <source>
        <dbReference type="EMBL" id="SDC92756.1"/>
    </source>
</evidence>
<sequence length="104" mass="12004">MVAKKAKVIISNLARASLRSHIEYLKKEVSEETAEYVKQGILAKCAALPDFSGYSKERYLENESTDYRSVTQWDYNIIYTVVQGEVRILNIIHTSLHPDKRKEI</sequence>
<proteinExistence type="predicted"/>
<name>A0A1G6QM19_9BACT</name>
<evidence type="ECO:0000256" key="1">
    <source>
        <dbReference type="ARBA" id="ARBA00022649"/>
    </source>
</evidence>